<dbReference type="AlphaFoldDB" id="A0A2N8HFY7"/>
<evidence type="ECO:0000313" key="2">
    <source>
        <dbReference type="Proteomes" id="UP000236000"/>
    </source>
</evidence>
<name>A0A2N8HFY7_9BACT</name>
<evidence type="ECO:0000313" key="1">
    <source>
        <dbReference type="EMBL" id="PNC19676.1"/>
    </source>
</evidence>
<gene>
    <name evidence="1" type="ORF">CXU22_01295</name>
</gene>
<dbReference type="RefSeq" id="WP_102711778.1">
    <property type="nucleotide sequence ID" value="NZ_PJKA01000003.1"/>
</dbReference>
<proteinExistence type="predicted"/>
<evidence type="ECO:0008006" key="3">
    <source>
        <dbReference type="Google" id="ProtNLM"/>
    </source>
</evidence>
<organism evidence="1 2">
    <name type="scientific">Akkermansia muciniphila</name>
    <dbReference type="NCBI Taxonomy" id="239935"/>
    <lineage>
        <taxon>Bacteria</taxon>
        <taxon>Pseudomonadati</taxon>
        <taxon>Verrucomicrobiota</taxon>
        <taxon>Verrucomicrobiia</taxon>
        <taxon>Verrucomicrobiales</taxon>
        <taxon>Akkermansiaceae</taxon>
        <taxon>Akkermansia</taxon>
    </lineage>
</organism>
<protein>
    <recommendedName>
        <fullName evidence="3">Lipoprotein</fullName>
    </recommendedName>
</protein>
<comment type="caution">
    <text evidence="1">The sequence shown here is derived from an EMBL/GenBank/DDBJ whole genome shotgun (WGS) entry which is preliminary data.</text>
</comment>
<dbReference type="EMBL" id="PJKA01000003">
    <property type="protein sequence ID" value="PNC19676.1"/>
    <property type="molecule type" value="Genomic_DNA"/>
</dbReference>
<dbReference type="Proteomes" id="UP000236000">
    <property type="component" value="Unassembled WGS sequence"/>
</dbReference>
<dbReference type="PROSITE" id="PS51257">
    <property type="entry name" value="PROKAR_LIPOPROTEIN"/>
    <property type="match status" value="1"/>
</dbReference>
<accession>A0A2N8HFY7</accession>
<reference evidence="1 2" key="1">
    <citation type="journal article" date="2017" name="BMC Genomics">
        <title>Genome sequencing of 39 Akkermansia muciniphila isolates reveals its population structure, genomic and functional diverisity, and global distribution in mammalian gut microbiotas.</title>
        <authorList>
            <person name="Guo X."/>
            <person name="Li S."/>
            <person name="Zhang J."/>
            <person name="Wu F."/>
            <person name="Li X."/>
            <person name="Wu D."/>
            <person name="Zhang M."/>
            <person name="Ou Z."/>
            <person name="Jie Z."/>
            <person name="Yan Q."/>
            <person name="Li P."/>
            <person name="Yi J."/>
            <person name="Peng Y."/>
        </authorList>
    </citation>
    <scope>NUCLEOTIDE SEQUENCE [LARGE SCALE GENOMIC DNA]</scope>
    <source>
        <strain evidence="1 2">GP24</strain>
    </source>
</reference>
<sequence length="193" mass="19998">MEPKSFPILRVSVFSMLIGAGLSSCGGSSNGNGQTGESLVGKVYNVVIQTGNLPDAAQTALAETGVGGFVMNPSSVMTGTLTSSTGNISNGGYTSYFYQKTGEDTASLKIYYTVKKRTDLLGNGGLVQNSYNIHLTWNELKYGNKGTHAEGDCIINIPQAAAEFVAAPNPFANNAAVAPSTITITDANSVTAN</sequence>